<dbReference type="AlphaFoldDB" id="A0A630X8T8"/>
<sequence length="349" mass="40020">MKLKYIEVNQPIGTFYLTSIRAIALLDIVRVDRRRDFEFGVQRDISSSRVSEIAKYTSEPDATFPTPIIISVDDSSNLKMDDTYFYFESEVVIGDVIDGQHRLWGIKNSSNAKLFDLPVVLMFGLTDEEKAYVFSIINSKQTRVNPSIVYDLFSLAERRSPQKTCHEIARGINSNPDSPFYKKLKMLGKKEINQDNASLSQSTFIKYLIQHISKKPDDDARMLKMDLPLTPNDQCIFRDYFIEENDAVIQKIILNYFNAISDVYPVEWNTPREYYLSKLTGYAALMKAFPVIYSKGIKEKTLNYDFMLSEVSKIKRNLAARGINFKAGEFGTNESEINKLAKNIIDSCS</sequence>
<reference evidence="1" key="1">
    <citation type="journal article" date="2018" name="Genome Biol.">
        <title>SKESA: strategic k-mer extension for scrupulous assemblies.</title>
        <authorList>
            <person name="Souvorov A."/>
            <person name="Agarwala R."/>
            <person name="Lipman D.J."/>
        </authorList>
    </citation>
    <scope>NUCLEOTIDE SEQUENCE</scope>
    <source>
        <strain evidence="1">BCW_2672</strain>
    </source>
</reference>
<organism evidence="1">
    <name type="scientific">Salmonella derby</name>
    <dbReference type="NCBI Taxonomy" id="28144"/>
    <lineage>
        <taxon>Bacteria</taxon>
        <taxon>Pseudomonadati</taxon>
        <taxon>Pseudomonadota</taxon>
        <taxon>Gammaproteobacteria</taxon>
        <taxon>Enterobacterales</taxon>
        <taxon>Enterobacteriaceae</taxon>
        <taxon>Salmonella</taxon>
    </lineage>
</organism>
<dbReference type="NCBIfam" id="TIGR03187">
    <property type="entry name" value="DGQHR"/>
    <property type="match status" value="1"/>
</dbReference>
<name>A0A630X8T8_SALDE</name>
<comment type="caution">
    <text evidence="1">The sequence shown here is derived from an EMBL/GenBank/DDBJ whole genome shotgun (WGS) entry which is preliminary data.</text>
</comment>
<evidence type="ECO:0000313" key="1">
    <source>
        <dbReference type="EMBL" id="HAC6394793.1"/>
    </source>
</evidence>
<reference evidence="1" key="2">
    <citation type="submission" date="2018-07" db="EMBL/GenBank/DDBJ databases">
        <authorList>
            <consortium name="NCBI Pathogen Detection Project"/>
        </authorList>
    </citation>
    <scope>NUCLEOTIDE SEQUENCE</scope>
    <source>
        <strain evidence="1">BCW_2672</strain>
    </source>
</reference>
<accession>A0A630X8T8</accession>
<protein>
    <submittedName>
        <fullName evidence="1">DGQHR domain-containing protein</fullName>
    </submittedName>
</protein>
<gene>
    <name evidence="1" type="ORF">G0B06_16915</name>
</gene>
<dbReference type="Pfam" id="PF14072">
    <property type="entry name" value="DndB"/>
    <property type="match status" value="1"/>
</dbReference>
<dbReference type="RefSeq" id="WP_080189429.1">
    <property type="nucleotide sequence ID" value="NZ_CP026609.1"/>
</dbReference>
<dbReference type="EMBL" id="DAAMFE010000011">
    <property type="protein sequence ID" value="HAC6394793.1"/>
    <property type="molecule type" value="Genomic_DNA"/>
</dbReference>
<dbReference type="CDD" id="cd16413">
    <property type="entry name" value="DGQHR_domain"/>
    <property type="match status" value="1"/>
</dbReference>
<dbReference type="InterPro" id="IPR017642">
    <property type="entry name" value="DNA_S_mod_DndB"/>
</dbReference>
<dbReference type="InterPro" id="IPR017601">
    <property type="entry name" value="DGQHR-contain_dom"/>
</dbReference>
<proteinExistence type="predicted"/>